<accession>A0A3R9BG03</accession>
<dbReference type="AlphaFoldDB" id="A0A3R9BG03"/>
<reference evidence="1 2" key="1">
    <citation type="submission" date="2018-11" db="EMBL/GenBank/DDBJ databases">
        <authorList>
            <person name="Huo Y."/>
        </authorList>
    </citation>
    <scope>NUCLEOTIDE SEQUENCE [LARGE SCALE GENOMIC DNA]</scope>
    <source>
        <strain evidence="1 2">DSM 30132</strain>
    </source>
</reference>
<dbReference type="Proteomes" id="UP000277279">
    <property type="component" value="Unassembled WGS sequence"/>
</dbReference>
<evidence type="ECO:0000313" key="2">
    <source>
        <dbReference type="Proteomes" id="UP000277279"/>
    </source>
</evidence>
<sequence>MRRRNGNHAARTPSIEPPELTMPEMNISKKLSRWSLEEARQVGHVLVVRCGLCNITRRFLPDDILKLHKNTALSRLRFVCQECNQSAYMEVKVYYPSSWDVGKLPIRRLAGMRDIKKPIWRDETL</sequence>
<comment type="caution">
    <text evidence="1">The sequence shown here is derived from an EMBL/GenBank/DDBJ whole genome shotgun (WGS) entry which is preliminary data.</text>
</comment>
<organism evidence="1 2">
    <name type="scientific">Rhizobium pisi</name>
    <dbReference type="NCBI Taxonomy" id="574561"/>
    <lineage>
        <taxon>Bacteria</taxon>
        <taxon>Pseudomonadati</taxon>
        <taxon>Pseudomonadota</taxon>
        <taxon>Alphaproteobacteria</taxon>
        <taxon>Hyphomicrobiales</taxon>
        <taxon>Rhizobiaceae</taxon>
        <taxon>Rhizobium/Agrobacterium group</taxon>
        <taxon>Rhizobium</taxon>
    </lineage>
</organism>
<name>A0A3R9BG03_9HYPH</name>
<proteinExistence type="predicted"/>
<evidence type="ECO:0000313" key="1">
    <source>
        <dbReference type="EMBL" id="RSB75875.1"/>
    </source>
</evidence>
<protein>
    <submittedName>
        <fullName evidence="1">Uncharacterized protein</fullName>
    </submittedName>
</protein>
<gene>
    <name evidence="1" type="ORF">EFD55_18895</name>
</gene>
<dbReference type="EMBL" id="RJJT01000012">
    <property type="protein sequence ID" value="RSB75875.1"/>
    <property type="molecule type" value="Genomic_DNA"/>
</dbReference>